<dbReference type="OrthoDB" id="115960at2759"/>
<name>A0A8T1X4Z1_9STRA</name>
<gene>
    <name evidence="2" type="ORF">PHYBOEH_010064</name>
</gene>
<sequence length="144" mass="15968">MMCKSDTDREIAIKQVFLSVVQLLNSTAIDAAAAAEQTKLARELEEQRRKTSETREEVMKCKLAYVEMKGGMNTRATSLKKELDHVQCALECEKTRMSTLQVSITNKTAIKSTHGPTYAFEATDCSRDDNEEADTTLAAPSDSI</sequence>
<accession>A0A8T1X4Z1</accession>
<organism evidence="2 3">
    <name type="scientific">Phytophthora boehmeriae</name>
    <dbReference type="NCBI Taxonomy" id="109152"/>
    <lineage>
        <taxon>Eukaryota</taxon>
        <taxon>Sar</taxon>
        <taxon>Stramenopiles</taxon>
        <taxon>Oomycota</taxon>
        <taxon>Peronosporomycetes</taxon>
        <taxon>Peronosporales</taxon>
        <taxon>Peronosporaceae</taxon>
        <taxon>Phytophthora</taxon>
    </lineage>
</organism>
<evidence type="ECO:0000256" key="1">
    <source>
        <dbReference type="SAM" id="MobiDB-lite"/>
    </source>
</evidence>
<dbReference type="AlphaFoldDB" id="A0A8T1X4Z1"/>
<proteinExistence type="predicted"/>
<comment type="caution">
    <text evidence="2">The sequence shown here is derived from an EMBL/GenBank/DDBJ whole genome shotgun (WGS) entry which is preliminary data.</text>
</comment>
<reference evidence="2" key="1">
    <citation type="submission" date="2021-02" db="EMBL/GenBank/DDBJ databases">
        <authorList>
            <person name="Palmer J.M."/>
        </authorList>
    </citation>
    <scope>NUCLEOTIDE SEQUENCE</scope>
    <source>
        <strain evidence="2">SCRP23</strain>
    </source>
</reference>
<dbReference type="Proteomes" id="UP000693981">
    <property type="component" value="Unassembled WGS sequence"/>
</dbReference>
<evidence type="ECO:0000313" key="2">
    <source>
        <dbReference type="EMBL" id="KAG7398959.1"/>
    </source>
</evidence>
<evidence type="ECO:0000313" key="3">
    <source>
        <dbReference type="Proteomes" id="UP000693981"/>
    </source>
</evidence>
<protein>
    <submittedName>
        <fullName evidence="2">Uncharacterized protein</fullName>
    </submittedName>
</protein>
<keyword evidence="3" id="KW-1185">Reference proteome</keyword>
<dbReference type="EMBL" id="JAGDFL010000067">
    <property type="protein sequence ID" value="KAG7398959.1"/>
    <property type="molecule type" value="Genomic_DNA"/>
</dbReference>
<feature type="region of interest" description="Disordered" evidence="1">
    <location>
        <begin position="125"/>
        <end position="144"/>
    </location>
</feature>